<comment type="caution">
    <text evidence="9">The sequence shown here is derived from an EMBL/GenBank/DDBJ whole genome shotgun (WGS) entry which is preliminary data.</text>
</comment>
<feature type="domain" description="HECT" evidence="8">
    <location>
        <begin position="492"/>
        <end position="835"/>
    </location>
</feature>
<dbReference type="Gene3D" id="3.90.1750.10">
    <property type="entry name" value="Hect, E3 ligase catalytic domains"/>
    <property type="match status" value="1"/>
</dbReference>
<organism evidence="9 10">
    <name type="scientific">Malassezia pachydermatis</name>
    <dbReference type="NCBI Taxonomy" id="77020"/>
    <lineage>
        <taxon>Eukaryota</taxon>
        <taxon>Fungi</taxon>
        <taxon>Dikarya</taxon>
        <taxon>Basidiomycota</taxon>
        <taxon>Ustilaginomycotina</taxon>
        <taxon>Malasseziomycetes</taxon>
        <taxon>Malasseziales</taxon>
        <taxon>Malasseziaceae</taxon>
        <taxon>Malassezia</taxon>
    </lineage>
</organism>
<keyword evidence="10" id="KW-1185">Reference proteome</keyword>
<dbReference type="EMBL" id="LGAV01000004">
    <property type="protein sequence ID" value="KOS14066.1"/>
    <property type="molecule type" value="Genomic_DNA"/>
</dbReference>
<feature type="region of interest" description="Disordered" evidence="7">
    <location>
        <begin position="1"/>
        <end position="116"/>
    </location>
</feature>
<dbReference type="Pfam" id="PF00632">
    <property type="entry name" value="HECT"/>
    <property type="match status" value="1"/>
</dbReference>
<dbReference type="VEuPathDB" id="FungiDB:Malapachy_3739"/>
<dbReference type="Proteomes" id="UP000037751">
    <property type="component" value="Unassembled WGS sequence"/>
</dbReference>
<dbReference type="GeneID" id="28730074"/>
<feature type="compositionally biased region" description="Acidic residues" evidence="7">
    <location>
        <begin position="90"/>
        <end position="99"/>
    </location>
</feature>
<dbReference type="InterPro" id="IPR000569">
    <property type="entry name" value="HECT_dom"/>
</dbReference>
<dbReference type="PROSITE" id="PS50237">
    <property type="entry name" value="HECT"/>
    <property type="match status" value="1"/>
</dbReference>
<dbReference type="PANTHER" id="PTHR11254:SF444">
    <property type="entry name" value="HECT DOMAIN CONTAINING UBIQUITIN LIGASE"/>
    <property type="match status" value="1"/>
</dbReference>
<dbReference type="SUPFAM" id="SSF56204">
    <property type="entry name" value="Hect, E3 ligase catalytic domain"/>
    <property type="match status" value="1"/>
</dbReference>
<evidence type="ECO:0000259" key="8">
    <source>
        <dbReference type="PROSITE" id="PS50237"/>
    </source>
</evidence>
<dbReference type="GO" id="GO:0006511">
    <property type="term" value="P:ubiquitin-dependent protein catabolic process"/>
    <property type="evidence" value="ECO:0007669"/>
    <property type="project" value="TreeGrafter"/>
</dbReference>
<gene>
    <name evidence="9" type="ORF">Malapachy_3739</name>
</gene>
<dbReference type="GO" id="GO:0016874">
    <property type="term" value="F:ligase activity"/>
    <property type="evidence" value="ECO:0007669"/>
    <property type="project" value="UniProtKB-KW"/>
</dbReference>
<evidence type="ECO:0000256" key="3">
    <source>
        <dbReference type="ARBA" id="ARBA00012485"/>
    </source>
</evidence>
<evidence type="ECO:0000256" key="7">
    <source>
        <dbReference type="SAM" id="MobiDB-lite"/>
    </source>
</evidence>
<dbReference type="GO" id="GO:0005737">
    <property type="term" value="C:cytoplasm"/>
    <property type="evidence" value="ECO:0007669"/>
    <property type="project" value="TreeGrafter"/>
</dbReference>
<evidence type="ECO:0000256" key="6">
    <source>
        <dbReference type="PROSITE-ProRule" id="PRU00104"/>
    </source>
</evidence>
<dbReference type="PANTHER" id="PTHR11254">
    <property type="entry name" value="HECT DOMAIN UBIQUITIN-PROTEIN LIGASE"/>
    <property type="match status" value="1"/>
</dbReference>
<dbReference type="RefSeq" id="XP_017991698.1">
    <property type="nucleotide sequence ID" value="XM_018138198.1"/>
</dbReference>
<dbReference type="InterPro" id="IPR050409">
    <property type="entry name" value="E3_ubiq-protein_ligase"/>
</dbReference>
<name>A0A0M8MK32_9BASI</name>
<evidence type="ECO:0000313" key="10">
    <source>
        <dbReference type="Proteomes" id="UP000037751"/>
    </source>
</evidence>
<evidence type="ECO:0000256" key="5">
    <source>
        <dbReference type="ARBA" id="ARBA00022786"/>
    </source>
</evidence>
<dbReference type="EC" id="2.3.2.26" evidence="3"/>
<accession>A0A0M8MK32</accession>
<dbReference type="STRING" id="77020.A0A0M8MK32"/>
<keyword evidence="5 6" id="KW-0833">Ubl conjugation pathway</keyword>
<evidence type="ECO:0000313" key="9">
    <source>
        <dbReference type="EMBL" id="KOS14066.1"/>
    </source>
</evidence>
<dbReference type="OrthoDB" id="8068875at2759"/>
<comment type="catalytic activity">
    <reaction evidence="1">
        <text>S-ubiquitinyl-[E2 ubiquitin-conjugating enzyme]-L-cysteine + [acceptor protein]-L-lysine = [E2 ubiquitin-conjugating enzyme]-L-cysteine + N(6)-ubiquitinyl-[acceptor protein]-L-lysine.</text>
        <dbReference type="EC" id="2.3.2.26"/>
    </reaction>
</comment>
<feature type="compositionally biased region" description="Low complexity" evidence="7">
    <location>
        <begin position="1"/>
        <end position="36"/>
    </location>
</feature>
<keyword evidence="9" id="KW-0436">Ligase</keyword>
<dbReference type="Gene3D" id="3.30.2160.10">
    <property type="entry name" value="Hect, E3 ligase catalytic domain"/>
    <property type="match status" value="1"/>
</dbReference>
<reference evidence="9 10" key="1">
    <citation type="submission" date="2015-07" db="EMBL/GenBank/DDBJ databases">
        <title>Draft Genome Sequence of Malassezia furfur CBS1878 and Malassezia pachydermatis CBS1879.</title>
        <authorList>
            <person name="Triana S."/>
            <person name="Ohm R."/>
            <person name="Gonzalez A."/>
            <person name="DeCock H."/>
            <person name="Restrepo S."/>
            <person name="Celis A."/>
        </authorList>
    </citation>
    <scope>NUCLEOTIDE SEQUENCE [LARGE SCALE GENOMIC DNA]</scope>
    <source>
        <strain evidence="9 10">CBS 1879</strain>
    </source>
</reference>
<evidence type="ECO:0000256" key="4">
    <source>
        <dbReference type="ARBA" id="ARBA00022679"/>
    </source>
</evidence>
<dbReference type="Gene3D" id="3.30.2410.10">
    <property type="entry name" value="Hect, E3 ligase catalytic domain"/>
    <property type="match status" value="1"/>
</dbReference>
<dbReference type="GO" id="GO:0061630">
    <property type="term" value="F:ubiquitin protein ligase activity"/>
    <property type="evidence" value="ECO:0007669"/>
    <property type="project" value="UniProtKB-EC"/>
</dbReference>
<proteinExistence type="predicted"/>
<keyword evidence="4" id="KW-0808">Transferase</keyword>
<evidence type="ECO:0000256" key="1">
    <source>
        <dbReference type="ARBA" id="ARBA00000885"/>
    </source>
</evidence>
<comment type="pathway">
    <text evidence="2">Protein modification; protein ubiquitination.</text>
</comment>
<dbReference type="AlphaFoldDB" id="A0A0M8MK32"/>
<dbReference type="InterPro" id="IPR035983">
    <property type="entry name" value="Hect_E3_ubiquitin_ligase"/>
</dbReference>
<sequence length="835" mass="91038">MPPSPRKSAWARPSASSSASISTSAFPDLASAAQQPRSRRARAARSMWEETTSTFNPYPSRIDELNARASQWRNAGRTARPIVDTPSERQEDDEEEGDTFLDLRRPRTSPPPLPVHGVASIVVRDKAPSGQMGAWAHMYYGQVTGSVVAHWETLHASHTAPWRSMPPTLASQEAWLDDAIASIRAKARAPQKRDDSPIPSDPCPLPASLRDLESLQALGPTIATWLQSPATWTLFTETHQAVSQLLYLCASDTLPHEVRETWRASFSSALDVCASRFDATCVPTKPMVVLSALLVAGACNSHACVDAWVVHMDASMRAAMGAMDAEAFAQLLDTLTTTLSWHWASMITASATTSPFTRAPIPWLVRALMYAWQANEVRPVRIPSLRFYVAATELPSIVHEYTLWLHGAATLCDAPFLLTLGAKAQLLAWEAQCAMRQASHHAWLDAMERPAGVAPPSPSASTGTWDVSVLRSHMVDDALDAWRDVPYGAVHRPLHVTFRDEPAQDAGGLRKEWLQVLCDELQHDACWYDLGTQEPSMQGILFLDPSAVSSPSALDRLSLLGAIMGLALFHQITVPLRLPRAMYTLLLALAQNEAVPCTLETLDDVQPTLAAGLRQLLACDASQVAAMHLTWQVDSLHGSHPLCPDGATRAVIASERQAYVARLCTYFLWEQIQVPLQALARGFATIVGAAAPRSLLALLSAAELETLLCGRDEMYLDVEALRAHTELVGFPDRSSNEAASVYANLDAFWAAWTHLPPDEQHALLGFITGCTRVPALGPRVLGLRLHHVDAEVGAARVPWSSTCTSTLFLPVYTNASTLEAKLRIALRHSTGFGLA</sequence>
<dbReference type="GO" id="GO:0016567">
    <property type="term" value="P:protein ubiquitination"/>
    <property type="evidence" value="ECO:0007669"/>
    <property type="project" value="TreeGrafter"/>
</dbReference>
<protein>
    <recommendedName>
        <fullName evidence="3">HECT-type E3 ubiquitin transferase</fullName>
        <ecNumber evidence="3">2.3.2.26</ecNumber>
    </recommendedName>
</protein>
<feature type="active site" description="Glycyl thioester intermediate" evidence="6">
    <location>
        <position position="803"/>
    </location>
</feature>
<evidence type="ECO:0000256" key="2">
    <source>
        <dbReference type="ARBA" id="ARBA00004906"/>
    </source>
</evidence>
<dbReference type="SMART" id="SM00119">
    <property type="entry name" value="HECTc"/>
    <property type="match status" value="1"/>
</dbReference>